<dbReference type="GO" id="GO:0003899">
    <property type="term" value="F:DNA-directed RNA polymerase activity"/>
    <property type="evidence" value="ECO:0007669"/>
    <property type="project" value="EnsemblFungi"/>
</dbReference>
<evidence type="ECO:0008006" key="5">
    <source>
        <dbReference type="Google" id="ProtNLM"/>
    </source>
</evidence>
<dbReference type="SUPFAM" id="SSF63562">
    <property type="entry name" value="RPB6/omega subunit-like"/>
    <property type="match status" value="1"/>
</dbReference>
<dbReference type="Gene3D" id="3.90.940.10">
    <property type="match status" value="1"/>
</dbReference>
<dbReference type="STRING" id="993615.L2GLN8"/>
<dbReference type="GO" id="GO:0005666">
    <property type="term" value="C:RNA polymerase III complex"/>
    <property type="evidence" value="ECO:0007669"/>
    <property type="project" value="EnsemblFungi"/>
</dbReference>
<dbReference type="GO" id="GO:0042797">
    <property type="term" value="P:tRNA transcription by RNA polymerase III"/>
    <property type="evidence" value="ECO:0007669"/>
    <property type="project" value="TreeGrafter"/>
</dbReference>
<dbReference type="OMA" id="TYMTKYE"/>
<keyword evidence="4" id="KW-1185">Reference proteome</keyword>
<dbReference type="FunCoup" id="L2GLN8">
    <property type="interactions" value="143"/>
</dbReference>
<dbReference type="InterPro" id="IPR036161">
    <property type="entry name" value="RPB6/omega-like_sf"/>
</dbReference>
<accession>L2GLN8</accession>
<evidence type="ECO:0000256" key="2">
    <source>
        <dbReference type="ARBA" id="ARBA00023163"/>
    </source>
</evidence>
<dbReference type="InParanoid" id="L2GLN8"/>
<reference evidence="4" key="1">
    <citation type="submission" date="2011-05" db="EMBL/GenBank/DDBJ databases">
        <title>The genome sequence of Vittaforma corneae strain ATCC 50505.</title>
        <authorList>
            <consortium name="The Broad Institute Genome Sequencing Platform"/>
            <person name="Cuomo C."/>
            <person name="Didier E."/>
            <person name="Bowers L."/>
            <person name="Young S.K."/>
            <person name="Zeng Q."/>
            <person name="Gargeya S."/>
            <person name="Fitzgerald M."/>
            <person name="Haas B."/>
            <person name="Abouelleil A."/>
            <person name="Alvarado L."/>
            <person name="Arachchi H.M."/>
            <person name="Berlin A."/>
            <person name="Chapman S.B."/>
            <person name="Gearin G."/>
            <person name="Goldberg J."/>
            <person name="Griggs A."/>
            <person name="Gujja S."/>
            <person name="Hansen M."/>
            <person name="Heiman D."/>
            <person name="Howarth C."/>
            <person name="Larimer J."/>
            <person name="Lui A."/>
            <person name="MacDonald P.J.P."/>
            <person name="McCowen C."/>
            <person name="Montmayeur A."/>
            <person name="Murphy C."/>
            <person name="Neiman D."/>
            <person name="Pearson M."/>
            <person name="Priest M."/>
            <person name="Roberts A."/>
            <person name="Saif S."/>
            <person name="Shea T."/>
            <person name="Sisk P."/>
            <person name="Stolte C."/>
            <person name="Sykes S."/>
            <person name="Wortman J."/>
            <person name="Nusbaum C."/>
            <person name="Birren B."/>
        </authorList>
    </citation>
    <scope>NUCLEOTIDE SEQUENCE [LARGE SCALE GENOMIC DNA]</scope>
    <source>
        <strain evidence="4">ATCC 50505</strain>
    </source>
</reference>
<dbReference type="InterPro" id="IPR006111">
    <property type="entry name" value="Rpo6/Rpb6"/>
</dbReference>
<evidence type="ECO:0000313" key="3">
    <source>
        <dbReference type="EMBL" id="ELA41192.1"/>
    </source>
</evidence>
<keyword evidence="1" id="KW-0240">DNA-directed RNA polymerase</keyword>
<dbReference type="RefSeq" id="XP_007605236.1">
    <property type="nucleotide sequence ID" value="XM_007605174.1"/>
</dbReference>
<dbReference type="InterPro" id="IPR006110">
    <property type="entry name" value="Pol_omega/Rpo6/RPB6"/>
</dbReference>
<sequence>MSYSSEIVNTDKEQEVHPKPRITLNRMTIYEKAHIIGVRAAQLNDDAPPFVDIGDLVDCIQIAKKELAERKLPFIIRRKLPDGSFEDWPIDELLIPDIDF</sequence>
<dbReference type="Proteomes" id="UP000011082">
    <property type="component" value="Unassembled WGS sequence"/>
</dbReference>
<dbReference type="PIRSF" id="PIRSF000778">
    <property type="entry name" value="RpoK/RPB6"/>
    <property type="match status" value="1"/>
</dbReference>
<dbReference type="Pfam" id="PF01192">
    <property type="entry name" value="RNA_pol_Rpb6"/>
    <property type="match status" value="1"/>
</dbReference>
<dbReference type="GO" id="GO:0005665">
    <property type="term" value="C:RNA polymerase II, core complex"/>
    <property type="evidence" value="ECO:0007669"/>
    <property type="project" value="EnsemblFungi"/>
</dbReference>
<evidence type="ECO:0000313" key="4">
    <source>
        <dbReference type="Proteomes" id="UP000011082"/>
    </source>
</evidence>
<name>L2GLN8_VITCO</name>
<protein>
    <recommendedName>
        <fullName evidence="5">DNA-directed RNA polymerase I, II, and III subunit RPABC2</fullName>
    </recommendedName>
</protein>
<dbReference type="GO" id="GO:0003677">
    <property type="term" value="F:DNA binding"/>
    <property type="evidence" value="ECO:0007669"/>
    <property type="project" value="InterPro"/>
</dbReference>
<dbReference type="AlphaFoldDB" id="L2GLN8"/>
<dbReference type="EMBL" id="JH370148">
    <property type="protein sequence ID" value="ELA41192.1"/>
    <property type="molecule type" value="Genomic_DNA"/>
</dbReference>
<dbReference type="PANTHER" id="PTHR47227:SF5">
    <property type="entry name" value="DNA-DIRECTED RNA POLYMERASES I, II, AND III SUBUNIT RPABC2"/>
    <property type="match status" value="1"/>
</dbReference>
<dbReference type="HOGENOM" id="CLU_112527_2_0_1"/>
<dbReference type="GO" id="GO:0006360">
    <property type="term" value="P:transcription by RNA polymerase I"/>
    <property type="evidence" value="ECO:0007669"/>
    <property type="project" value="TreeGrafter"/>
</dbReference>
<dbReference type="PANTHER" id="PTHR47227">
    <property type="entry name" value="DNA-DIRECTED RNA POLYMERASE SUBUNIT K"/>
    <property type="match status" value="1"/>
</dbReference>
<proteinExistence type="predicted"/>
<gene>
    <name evidence="3" type="ORF">VICG_01791</name>
</gene>
<dbReference type="GeneID" id="19882501"/>
<dbReference type="GO" id="GO:0006366">
    <property type="term" value="P:transcription by RNA polymerase II"/>
    <property type="evidence" value="ECO:0007669"/>
    <property type="project" value="TreeGrafter"/>
</dbReference>
<dbReference type="VEuPathDB" id="MicrosporidiaDB:VICG_01791"/>
<dbReference type="OrthoDB" id="259769at2759"/>
<evidence type="ECO:0000256" key="1">
    <source>
        <dbReference type="ARBA" id="ARBA00022478"/>
    </source>
</evidence>
<dbReference type="GO" id="GO:0005736">
    <property type="term" value="C:RNA polymerase I complex"/>
    <property type="evidence" value="ECO:0007669"/>
    <property type="project" value="EnsemblFungi"/>
</dbReference>
<keyword evidence="2" id="KW-0804">Transcription</keyword>
<organism evidence="3 4">
    <name type="scientific">Vittaforma corneae (strain ATCC 50505)</name>
    <name type="common">Microsporidian parasite</name>
    <name type="synonym">Nosema corneum</name>
    <dbReference type="NCBI Taxonomy" id="993615"/>
    <lineage>
        <taxon>Eukaryota</taxon>
        <taxon>Fungi</taxon>
        <taxon>Fungi incertae sedis</taxon>
        <taxon>Microsporidia</taxon>
        <taxon>Nosematidae</taxon>
        <taxon>Vittaforma</taxon>
    </lineage>
</organism>